<dbReference type="Proteomes" id="UP000319374">
    <property type="component" value="Chromosome"/>
</dbReference>
<protein>
    <submittedName>
        <fullName evidence="2">Glycerol acyltransferase</fullName>
    </submittedName>
</protein>
<dbReference type="Pfam" id="PF19576">
    <property type="entry name" value="Acyltransf_2"/>
    <property type="match status" value="1"/>
</dbReference>
<dbReference type="GO" id="GO:0016746">
    <property type="term" value="F:acyltransferase activity"/>
    <property type="evidence" value="ECO:0007669"/>
    <property type="project" value="UniProtKB-KW"/>
</dbReference>
<proteinExistence type="predicted"/>
<keyword evidence="3" id="KW-1185">Reference proteome</keyword>
<evidence type="ECO:0000313" key="2">
    <source>
        <dbReference type="EMBL" id="BBL06510.1"/>
    </source>
</evidence>
<dbReference type="RefSeq" id="WP_141428324.1">
    <property type="nucleotide sequence ID" value="NZ_AP019736.1"/>
</dbReference>
<accession>A0A4Y1X016</accession>
<gene>
    <name evidence="2" type="ORF">A5CPEGH6_11480</name>
</gene>
<sequence length="277" mass="32018">MPEIDIGAVLAEKAPAAARWIPRFAVNWLRRTIHEREINHILEHYWSLPPQEFIRACFRQWQVTYSIEGLERIDPAGRYLFVSNHPFGGMDGMMLADKLIDRFGDVRVVVNDLLMHVEPLRPLWIPVNKHGAQNAACARRFDEALFGELPILTFPAGLCSRRIDGRIADPEWKTSFLKKAYASQRQIVPVFVEGRLSDFFYNVDRFRKALGIRFNIEMLWLPDEMFSQKGKHFRIAVGDPIPVAELQHCGSLREQTEEVRKKTYFLENKLAGGAKTR</sequence>
<feature type="domain" description="Putative acyltransferase ACT14924-like acyltransferase" evidence="1">
    <location>
        <begin position="9"/>
        <end position="272"/>
    </location>
</feature>
<dbReference type="SUPFAM" id="SSF69593">
    <property type="entry name" value="Glycerol-3-phosphate (1)-acyltransferase"/>
    <property type="match status" value="1"/>
</dbReference>
<dbReference type="InterPro" id="IPR045746">
    <property type="entry name" value="ACT14924-like_Acyltransf_dom"/>
</dbReference>
<organism evidence="2 3">
    <name type="scientific">Alistipes dispar</name>
    <dbReference type="NCBI Taxonomy" id="2585119"/>
    <lineage>
        <taxon>Bacteria</taxon>
        <taxon>Pseudomonadati</taxon>
        <taxon>Bacteroidota</taxon>
        <taxon>Bacteroidia</taxon>
        <taxon>Bacteroidales</taxon>
        <taxon>Rikenellaceae</taxon>
        <taxon>Alistipes</taxon>
    </lineage>
</organism>
<evidence type="ECO:0000313" key="3">
    <source>
        <dbReference type="Proteomes" id="UP000319374"/>
    </source>
</evidence>
<dbReference type="GeneID" id="98673125"/>
<dbReference type="AlphaFoldDB" id="A0A4Y1X016"/>
<reference evidence="3" key="1">
    <citation type="submission" date="2019-06" db="EMBL/GenBank/DDBJ databases">
        <title>Alistipes onderdonkii subsp. vulgaris subsp. nov., Alistipes dispar sp. nov. and Alistipes communis sp. nov., isolated from human faeces, and creation of Alistipes onderdonkii subsp. onderdonkii subsp. nov.</title>
        <authorList>
            <person name="Sakamoto M."/>
            <person name="Ikeyama N."/>
            <person name="Ogata Y."/>
            <person name="Suda W."/>
            <person name="Iino T."/>
            <person name="Hattori M."/>
            <person name="Ohkuma M."/>
        </authorList>
    </citation>
    <scope>NUCLEOTIDE SEQUENCE [LARGE SCALE GENOMIC DNA]</scope>
    <source>
        <strain evidence="3">5CPEGH6</strain>
    </source>
</reference>
<dbReference type="OrthoDB" id="1113830at2"/>
<keyword evidence="2" id="KW-0012">Acyltransferase</keyword>
<dbReference type="EMBL" id="AP019736">
    <property type="protein sequence ID" value="BBL06510.1"/>
    <property type="molecule type" value="Genomic_DNA"/>
</dbReference>
<dbReference type="KEGG" id="ada:A5CPEGH6_11480"/>
<name>A0A4Y1X016_9BACT</name>
<evidence type="ECO:0000259" key="1">
    <source>
        <dbReference type="Pfam" id="PF19576"/>
    </source>
</evidence>
<keyword evidence="2" id="KW-0808">Transferase</keyword>